<dbReference type="OrthoDB" id="8530547at2"/>
<dbReference type="InterPro" id="IPR003423">
    <property type="entry name" value="OMP_efflux"/>
</dbReference>
<name>A0A1H8FQP6_9PROT</name>
<accession>A0A1H8FQP6</accession>
<evidence type="ECO:0000256" key="1">
    <source>
        <dbReference type="ARBA" id="ARBA00007613"/>
    </source>
</evidence>
<dbReference type="AlphaFoldDB" id="A0A1H8FQP6"/>
<dbReference type="SUPFAM" id="SSF56954">
    <property type="entry name" value="Outer membrane efflux proteins (OEP)"/>
    <property type="match status" value="1"/>
</dbReference>
<dbReference type="Pfam" id="PF02321">
    <property type="entry name" value="OEP"/>
    <property type="match status" value="1"/>
</dbReference>
<dbReference type="STRING" id="917.SAMN05216326_11452"/>
<evidence type="ECO:0000313" key="2">
    <source>
        <dbReference type="EMBL" id="SEN33989.1"/>
    </source>
</evidence>
<dbReference type="PROSITE" id="PS51257">
    <property type="entry name" value="PROKAR_LIPOPROTEIN"/>
    <property type="match status" value="1"/>
</dbReference>
<dbReference type="Gene3D" id="1.20.1600.10">
    <property type="entry name" value="Outer membrane efflux proteins (OEP)"/>
    <property type="match status" value="1"/>
</dbReference>
<dbReference type="Proteomes" id="UP000199459">
    <property type="component" value="Unassembled WGS sequence"/>
</dbReference>
<evidence type="ECO:0000313" key="3">
    <source>
        <dbReference type="Proteomes" id="UP000199459"/>
    </source>
</evidence>
<gene>
    <name evidence="2" type="ORF">SAMN05216325_11436</name>
</gene>
<proteinExistence type="inferred from homology"/>
<dbReference type="RefSeq" id="WP_090632684.1">
    <property type="nucleotide sequence ID" value="NZ_FOCP01000014.1"/>
</dbReference>
<sequence>MSAVIRISMFLVIGVTGCNLMPGGPGQLDLPYDDAVSRLRQQSLDDVLIAEPTTIDQGLENIRQRQPTKKSEPPYLVQTFEQDIMSLSIEDLRLMVLHNNLDLQVSLLDPEIARTRVSAEEGAFDALIGGRFAYRHHNTPRIDGPLVDFTSANSALDGQVVKLTELDQRRELIDMDIGLEIPLPTGGSISVGGLLSQKDIKEPQRFDQVLAATRFSFSQPLLRNAGTETSFASIRIARVGQRVSQVRTNLAALRVLAGAEKAYWRLYAARRFLDVRTDQYRIAFENLEMVRQRVVQGLSPRVEITRSELGVYERLEALINAETAWRLGQRDLKVHLNSKHLPLRGKPMIEATAKPRLAGLDLDAAALVERALKDRLELIELELQIVRDGIEIGFRENQILPIANLDFRYGTLQRGNSFGTAWESLSDFNNPDFRAGITFEMPLTNQRRRAQLDEAMLIRTQRLASKQARELMVRREVLDAIDVIERNWQRVLAARQNVLVAGVNYDAERRQFQQGMRTMREVLEALTELGQAQIREINAIVDYQVAQIDLAFASGTLLGYARVDFEPLELPSPTIR</sequence>
<dbReference type="InterPro" id="IPR010131">
    <property type="entry name" value="MdtP/NodT-like"/>
</dbReference>
<dbReference type="PANTHER" id="PTHR30203:SF33">
    <property type="entry name" value="BLR4455 PROTEIN"/>
    <property type="match status" value="1"/>
</dbReference>
<dbReference type="PANTHER" id="PTHR30203">
    <property type="entry name" value="OUTER MEMBRANE CATION EFFLUX PROTEIN"/>
    <property type="match status" value="1"/>
</dbReference>
<comment type="similarity">
    <text evidence="1">Belongs to the outer membrane factor (OMF) (TC 1.B.17) family.</text>
</comment>
<reference evidence="2 3" key="1">
    <citation type="submission" date="2016-10" db="EMBL/GenBank/DDBJ databases">
        <authorList>
            <person name="de Groot N.N."/>
        </authorList>
    </citation>
    <scope>NUCLEOTIDE SEQUENCE [LARGE SCALE GENOMIC DNA]</scope>
    <source>
        <strain evidence="2 3">Nm22</strain>
    </source>
</reference>
<dbReference type="EMBL" id="FOCP01000014">
    <property type="protein sequence ID" value="SEN33989.1"/>
    <property type="molecule type" value="Genomic_DNA"/>
</dbReference>
<protein>
    <submittedName>
        <fullName evidence="2">Outer membrane efflux protein</fullName>
    </submittedName>
</protein>
<organism evidence="2 3">
    <name type="scientific">Nitrosomonas marina</name>
    <dbReference type="NCBI Taxonomy" id="917"/>
    <lineage>
        <taxon>Bacteria</taxon>
        <taxon>Pseudomonadati</taxon>
        <taxon>Pseudomonadota</taxon>
        <taxon>Betaproteobacteria</taxon>
        <taxon>Nitrosomonadales</taxon>
        <taxon>Nitrosomonadaceae</taxon>
        <taxon>Nitrosomonas</taxon>
    </lineage>
</organism>
<dbReference type="GO" id="GO:0015562">
    <property type="term" value="F:efflux transmembrane transporter activity"/>
    <property type="evidence" value="ECO:0007669"/>
    <property type="project" value="InterPro"/>
</dbReference>